<evidence type="ECO:0008006" key="3">
    <source>
        <dbReference type="Google" id="ProtNLM"/>
    </source>
</evidence>
<evidence type="ECO:0000313" key="1">
    <source>
        <dbReference type="EMBL" id="MCD7466972.1"/>
    </source>
</evidence>
<gene>
    <name evidence="1" type="ORF">HAX54_004090</name>
</gene>
<dbReference type="Proteomes" id="UP000823775">
    <property type="component" value="Unassembled WGS sequence"/>
</dbReference>
<sequence length="120" mass="14090">MAIRDGLKYNVANNMFPLIIEIDFLAMQQIIEEKWDIPWNIHKEVHRINVLRANGQHQIKHGLRERNSVADCFTNFVVSFAEERLDLKFCPNANFSYRMTTQLSAQKEGIEGRELQLRTD</sequence>
<accession>A0ABS8T6E9</accession>
<organism evidence="1 2">
    <name type="scientific">Datura stramonium</name>
    <name type="common">Jimsonweed</name>
    <name type="synonym">Common thornapple</name>
    <dbReference type="NCBI Taxonomy" id="4076"/>
    <lineage>
        <taxon>Eukaryota</taxon>
        <taxon>Viridiplantae</taxon>
        <taxon>Streptophyta</taxon>
        <taxon>Embryophyta</taxon>
        <taxon>Tracheophyta</taxon>
        <taxon>Spermatophyta</taxon>
        <taxon>Magnoliopsida</taxon>
        <taxon>eudicotyledons</taxon>
        <taxon>Gunneridae</taxon>
        <taxon>Pentapetalae</taxon>
        <taxon>asterids</taxon>
        <taxon>lamiids</taxon>
        <taxon>Solanales</taxon>
        <taxon>Solanaceae</taxon>
        <taxon>Solanoideae</taxon>
        <taxon>Datureae</taxon>
        <taxon>Datura</taxon>
    </lineage>
</organism>
<name>A0ABS8T6E9_DATST</name>
<reference evidence="1 2" key="1">
    <citation type="journal article" date="2021" name="BMC Genomics">
        <title>Datura genome reveals duplications of psychoactive alkaloid biosynthetic genes and high mutation rate following tissue culture.</title>
        <authorList>
            <person name="Rajewski A."/>
            <person name="Carter-House D."/>
            <person name="Stajich J."/>
            <person name="Litt A."/>
        </authorList>
    </citation>
    <scope>NUCLEOTIDE SEQUENCE [LARGE SCALE GENOMIC DNA]</scope>
    <source>
        <strain evidence="1">AR-01</strain>
    </source>
</reference>
<comment type="caution">
    <text evidence="1">The sequence shown here is derived from an EMBL/GenBank/DDBJ whole genome shotgun (WGS) entry which is preliminary data.</text>
</comment>
<evidence type="ECO:0000313" key="2">
    <source>
        <dbReference type="Proteomes" id="UP000823775"/>
    </source>
</evidence>
<dbReference type="EMBL" id="JACEIK010001184">
    <property type="protein sequence ID" value="MCD7466972.1"/>
    <property type="molecule type" value="Genomic_DNA"/>
</dbReference>
<protein>
    <recommendedName>
        <fullName evidence="3">RNase H type-1 domain-containing protein</fullName>
    </recommendedName>
</protein>
<keyword evidence="2" id="KW-1185">Reference proteome</keyword>
<feature type="non-terminal residue" evidence="1">
    <location>
        <position position="120"/>
    </location>
</feature>
<proteinExistence type="predicted"/>